<sequence length="137" mass="15950">MVIYVNLKKIGGRNKKIEKKEFHLENTPKTTRELITEVVKTSVKNYVEEKEKLIDYLELNEIKDKAQVGKVANNSDFDDRLPDLQSAIENALLSFEDEIVRIFLEDEELKNLDEKINLKENSNITFIKMTMLSGGMW</sequence>
<evidence type="ECO:0000313" key="1">
    <source>
        <dbReference type="EMBL" id="WMT80884.1"/>
    </source>
</evidence>
<gene>
    <name evidence="1" type="ORF">TEMA_12060</name>
</gene>
<reference evidence="1 2" key="1">
    <citation type="submission" date="2022-07" db="EMBL/GenBank/DDBJ databases">
        <title>Genome sequence of Terrisporobacter mayombei DSM6539.</title>
        <authorList>
            <person name="Boeer T."/>
            <person name="Bengelsdorf F.R."/>
            <person name="Daniel R."/>
            <person name="Poehlein A."/>
        </authorList>
    </citation>
    <scope>NUCLEOTIDE SEQUENCE [LARGE SCALE GENOMIC DNA]</scope>
    <source>
        <strain evidence="1 2">DSM 6539</strain>
    </source>
</reference>
<accession>A0ABY9Q0E5</accession>
<proteinExistence type="predicted"/>
<organism evidence="1 2">
    <name type="scientific">Terrisporobacter mayombei</name>
    <dbReference type="NCBI Taxonomy" id="1541"/>
    <lineage>
        <taxon>Bacteria</taxon>
        <taxon>Bacillati</taxon>
        <taxon>Bacillota</taxon>
        <taxon>Clostridia</taxon>
        <taxon>Peptostreptococcales</taxon>
        <taxon>Peptostreptococcaceae</taxon>
        <taxon>Terrisporobacter</taxon>
    </lineage>
</organism>
<dbReference type="EMBL" id="CP101637">
    <property type="protein sequence ID" value="WMT80884.1"/>
    <property type="molecule type" value="Genomic_DNA"/>
</dbReference>
<evidence type="ECO:0000313" key="2">
    <source>
        <dbReference type="Proteomes" id="UP001235030"/>
    </source>
</evidence>
<keyword evidence="2" id="KW-1185">Reference proteome</keyword>
<protein>
    <submittedName>
        <fullName evidence="1">Uncharacterized protein</fullName>
    </submittedName>
</protein>
<dbReference type="Proteomes" id="UP001235030">
    <property type="component" value="Chromosome"/>
</dbReference>
<dbReference type="RefSeq" id="WP_228103077.1">
    <property type="nucleotide sequence ID" value="NZ_CP101637.1"/>
</dbReference>
<name>A0ABY9Q0E5_9FIRM</name>